<evidence type="ECO:0000256" key="4">
    <source>
        <dbReference type="ARBA" id="ARBA00023125"/>
    </source>
</evidence>
<dbReference type="Pfam" id="PF01436">
    <property type="entry name" value="NHL"/>
    <property type="match status" value="1"/>
</dbReference>
<feature type="compositionally biased region" description="Basic residues" evidence="8">
    <location>
        <begin position="580"/>
        <end position="591"/>
    </location>
</feature>
<dbReference type="EMBL" id="OB660639">
    <property type="protein sequence ID" value="CAD7225699.1"/>
    <property type="molecule type" value="Genomic_DNA"/>
</dbReference>
<keyword evidence="4" id="KW-0238">DNA-binding</keyword>
<feature type="coiled-coil region" evidence="7">
    <location>
        <begin position="657"/>
        <end position="698"/>
    </location>
</feature>
<dbReference type="InterPro" id="IPR001258">
    <property type="entry name" value="NHL_repeat"/>
</dbReference>
<dbReference type="OrthoDB" id="6022300at2759"/>
<dbReference type="GO" id="GO:0043161">
    <property type="term" value="P:proteasome-mediated ubiquitin-dependent protein catabolic process"/>
    <property type="evidence" value="ECO:0007669"/>
    <property type="project" value="TreeGrafter"/>
</dbReference>
<reference evidence="9" key="1">
    <citation type="submission" date="2020-11" db="EMBL/GenBank/DDBJ databases">
        <authorList>
            <person name="Tran Van P."/>
        </authorList>
    </citation>
    <scope>NUCLEOTIDE SEQUENCE</scope>
</reference>
<dbReference type="GO" id="GO:0003700">
    <property type="term" value="F:DNA-binding transcription factor activity"/>
    <property type="evidence" value="ECO:0007669"/>
    <property type="project" value="InterPro"/>
</dbReference>
<evidence type="ECO:0000256" key="3">
    <source>
        <dbReference type="ARBA" id="ARBA00023015"/>
    </source>
</evidence>
<keyword evidence="2" id="KW-0677">Repeat</keyword>
<evidence type="ECO:0000256" key="1">
    <source>
        <dbReference type="ARBA" id="ARBA00006079"/>
    </source>
</evidence>
<evidence type="ECO:0000256" key="7">
    <source>
        <dbReference type="SAM" id="Coils"/>
    </source>
</evidence>
<keyword evidence="7" id="KW-0175">Coiled coil</keyword>
<comment type="similarity">
    <text evidence="1">Belongs to the bZIP family. NFIL3 subfamily.</text>
</comment>
<dbReference type="CDD" id="cd14695">
    <property type="entry name" value="bZIP_HLF"/>
    <property type="match status" value="1"/>
</dbReference>
<feature type="region of interest" description="Disordered" evidence="8">
    <location>
        <begin position="567"/>
        <end position="609"/>
    </location>
</feature>
<dbReference type="PANTHER" id="PTHR24104">
    <property type="entry name" value="E3 UBIQUITIN-PROTEIN LIGASE NHLRC1-RELATED"/>
    <property type="match status" value="1"/>
</dbReference>
<dbReference type="InterPro" id="IPR011042">
    <property type="entry name" value="6-blade_b-propeller_TolB-like"/>
</dbReference>
<keyword evidence="5" id="KW-0804">Transcription</keyword>
<accession>A0A7R8WBD3</accession>
<dbReference type="GO" id="GO:0008270">
    <property type="term" value="F:zinc ion binding"/>
    <property type="evidence" value="ECO:0007669"/>
    <property type="project" value="UniProtKB-KW"/>
</dbReference>
<proteinExistence type="inferred from homology"/>
<name>A0A7R8WBD3_9CRUS</name>
<dbReference type="InterPro" id="IPR046347">
    <property type="entry name" value="bZIP_sf"/>
</dbReference>
<dbReference type="AlphaFoldDB" id="A0A7R8WBD3"/>
<dbReference type="GO" id="GO:0000209">
    <property type="term" value="P:protein polyubiquitination"/>
    <property type="evidence" value="ECO:0007669"/>
    <property type="project" value="TreeGrafter"/>
</dbReference>
<dbReference type="SMART" id="SM00338">
    <property type="entry name" value="BRLZ"/>
    <property type="match status" value="1"/>
</dbReference>
<keyword evidence="6" id="KW-0539">Nucleus</keyword>
<dbReference type="SUPFAM" id="SSF101898">
    <property type="entry name" value="NHL repeat"/>
    <property type="match status" value="1"/>
</dbReference>
<dbReference type="Gene3D" id="2.120.10.30">
    <property type="entry name" value="TolB, C-terminal domain"/>
    <property type="match status" value="1"/>
</dbReference>
<dbReference type="InterPro" id="IPR004827">
    <property type="entry name" value="bZIP"/>
</dbReference>
<dbReference type="PROSITE" id="PS51125">
    <property type="entry name" value="NHL"/>
    <property type="match status" value="3"/>
</dbReference>
<dbReference type="GO" id="GO:0003677">
    <property type="term" value="F:DNA binding"/>
    <property type="evidence" value="ECO:0007669"/>
    <property type="project" value="UniProtKB-KW"/>
</dbReference>
<evidence type="ECO:0000313" key="9">
    <source>
        <dbReference type="EMBL" id="CAD7225699.1"/>
    </source>
</evidence>
<protein>
    <submittedName>
        <fullName evidence="9">Uncharacterized protein</fullName>
    </submittedName>
</protein>
<dbReference type="PANTHER" id="PTHR24104:SF25">
    <property type="entry name" value="PROTEIN LIN-41"/>
    <property type="match status" value="1"/>
</dbReference>
<dbReference type="InterPro" id="IPR050952">
    <property type="entry name" value="TRIM-NHL_E3_ligases"/>
</dbReference>
<evidence type="ECO:0000256" key="5">
    <source>
        <dbReference type="ARBA" id="ARBA00023163"/>
    </source>
</evidence>
<dbReference type="GO" id="GO:0061630">
    <property type="term" value="F:ubiquitin protein ligase activity"/>
    <property type="evidence" value="ECO:0007669"/>
    <property type="project" value="TreeGrafter"/>
</dbReference>
<dbReference type="FunFam" id="1.20.5.170:FF:000025">
    <property type="entry name" value="nuclear factor interleukin-3-regulated protein-like"/>
    <property type="match status" value="1"/>
</dbReference>
<dbReference type="Gene3D" id="1.20.5.170">
    <property type="match status" value="1"/>
</dbReference>
<organism evidence="9">
    <name type="scientific">Cyprideis torosa</name>
    <dbReference type="NCBI Taxonomy" id="163714"/>
    <lineage>
        <taxon>Eukaryota</taxon>
        <taxon>Metazoa</taxon>
        <taxon>Ecdysozoa</taxon>
        <taxon>Arthropoda</taxon>
        <taxon>Crustacea</taxon>
        <taxon>Oligostraca</taxon>
        <taxon>Ostracoda</taxon>
        <taxon>Podocopa</taxon>
        <taxon>Podocopida</taxon>
        <taxon>Cytherocopina</taxon>
        <taxon>Cytheroidea</taxon>
        <taxon>Cytherideidae</taxon>
        <taxon>Cyprideis</taxon>
    </lineage>
</organism>
<keyword evidence="3" id="KW-0805">Transcription regulation</keyword>
<evidence type="ECO:0000256" key="6">
    <source>
        <dbReference type="ARBA" id="ARBA00023242"/>
    </source>
</evidence>
<dbReference type="Pfam" id="PF07716">
    <property type="entry name" value="bZIP_2"/>
    <property type="match status" value="1"/>
</dbReference>
<sequence length="813" mass="89923">MASTNDNLPKLMLTRPSVDLGGGELPKLTSQRPRLPLLQVTCPSLGSDNTDSNPFAEFEAQNQVKRIGDKGNLRRLSEEDVPEALAPPVDSEIDLVLTEFPPEPPGFGCHPDELLFGLRQRYGVDIQTPKEFHEDAPDHFKQHWTEFKEFQTSEPASSQPSTTIQFNLKMSLGVGDVGNPQDVACSRNGSILVTDSLKKCVHIFSENGVHKSMFAGDLQCPTGVSSHEGSGWVVVADYGAPAVLIFDQAGVCRSTITHPNMKGPRGIALLRQTNRVLVSDSVSQRVLLFSLDRGHLITQIRSHGEHGELLCPQSVAVDPRGRILVSDFRGGCVKVFNADHSFAMGLNIPGGFPTGVNVDPKGNTVVADWWNNRYLIFDSEGNGLGCSEFAKNPPIGIQGICHGRDPNIIVAAVGGQRAIQVVEFPRLKLPSTMDRMPPCNLQPSTTSPSEEQISNFQLCDVSCRSEHIYSNQDTWTESSPKNVLDLESMFSELSPPTTESPPESHHLASGISLVFSPPSNGCTELTQPIETVVGNNELSNLMSHEPPSTEPPGSYYVSLPIVLEESMTPPMSSSEEIKLPPRRSRRRRKKVSPLDPAIEFDPGRHSLSDEELKPRPMIYKTRKLLIPNEMKDEDYWERRKKNNDAAKRSRDIKRMKEARIKMRLAHLEKENVALRQEVSELKRVNAALSEDMANLIEHSSPFRCWTGEGDLDVDAVCSLLPGDAVPDAAGGEGGGGLEGEIRSSKWCLPMQQESIESSAAQWKKETEQLKCNLRPRRQEGWLLVSFFLESFRRCFCPCTQEQQVIVLSSISQN</sequence>
<dbReference type="PROSITE" id="PS50217">
    <property type="entry name" value="BZIP"/>
    <property type="match status" value="1"/>
</dbReference>
<evidence type="ECO:0000256" key="2">
    <source>
        <dbReference type="ARBA" id="ARBA00022737"/>
    </source>
</evidence>
<dbReference type="SUPFAM" id="SSF57959">
    <property type="entry name" value="Leucine zipper domain"/>
    <property type="match status" value="1"/>
</dbReference>
<gene>
    <name evidence="9" type="ORF">CTOB1V02_LOCUS3631</name>
</gene>
<evidence type="ECO:0000256" key="8">
    <source>
        <dbReference type="SAM" id="MobiDB-lite"/>
    </source>
</evidence>